<protein>
    <recommendedName>
        <fullName evidence="3">SAM-dependent methyltransferase</fullName>
    </recommendedName>
</protein>
<organism evidence="1 2">
    <name type="scientific">Nonomuraea recticatena</name>
    <dbReference type="NCBI Taxonomy" id="46178"/>
    <lineage>
        <taxon>Bacteria</taxon>
        <taxon>Bacillati</taxon>
        <taxon>Actinomycetota</taxon>
        <taxon>Actinomycetes</taxon>
        <taxon>Streptosporangiales</taxon>
        <taxon>Streptosporangiaceae</taxon>
        <taxon>Nonomuraea</taxon>
    </lineage>
</organism>
<dbReference type="EMBL" id="BAAATE010000028">
    <property type="protein sequence ID" value="GAA2687778.1"/>
    <property type="molecule type" value="Genomic_DNA"/>
</dbReference>
<gene>
    <name evidence="1" type="ORF">GCM10010412_076020</name>
</gene>
<sequence length="54" mass="6329">MKTTSEDLYDQGYRDGYRRRATQSTDFDYLDGYADGCEQADEDTATWAVVYVEW</sequence>
<evidence type="ECO:0000313" key="2">
    <source>
        <dbReference type="Proteomes" id="UP001501666"/>
    </source>
</evidence>
<accession>A0ABN3SXH8</accession>
<name>A0ABN3SXH8_9ACTN</name>
<keyword evidence="2" id="KW-1185">Reference proteome</keyword>
<proteinExistence type="predicted"/>
<evidence type="ECO:0000313" key="1">
    <source>
        <dbReference type="EMBL" id="GAA2687778.1"/>
    </source>
</evidence>
<comment type="caution">
    <text evidence="1">The sequence shown here is derived from an EMBL/GenBank/DDBJ whole genome shotgun (WGS) entry which is preliminary data.</text>
</comment>
<reference evidence="1 2" key="1">
    <citation type="journal article" date="2019" name="Int. J. Syst. Evol. Microbiol.">
        <title>The Global Catalogue of Microorganisms (GCM) 10K type strain sequencing project: providing services to taxonomists for standard genome sequencing and annotation.</title>
        <authorList>
            <consortium name="The Broad Institute Genomics Platform"/>
            <consortium name="The Broad Institute Genome Sequencing Center for Infectious Disease"/>
            <person name="Wu L."/>
            <person name="Ma J."/>
        </authorList>
    </citation>
    <scope>NUCLEOTIDE SEQUENCE [LARGE SCALE GENOMIC DNA]</scope>
    <source>
        <strain evidence="1 2">JCM 6835</strain>
    </source>
</reference>
<dbReference type="RefSeq" id="WP_346153414.1">
    <property type="nucleotide sequence ID" value="NZ_BAAATE010000028.1"/>
</dbReference>
<dbReference type="Proteomes" id="UP001501666">
    <property type="component" value="Unassembled WGS sequence"/>
</dbReference>
<evidence type="ECO:0008006" key="3">
    <source>
        <dbReference type="Google" id="ProtNLM"/>
    </source>
</evidence>